<proteinExistence type="predicted"/>
<evidence type="ECO:0000256" key="1">
    <source>
        <dbReference type="SAM" id="Phobius"/>
    </source>
</evidence>
<dbReference type="PROSITE" id="PS51704">
    <property type="entry name" value="GP_PDE"/>
    <property type="match status" value="1"/>
</dbReference>
<dbReference type="EC" id="3.1.4.46" evidence="3"/>
<dbReference type="SUPFAM" id="SSF51695">
    <property type="entry name" value="PLC-like phosphodiesterases"/>
    <property type="match status" value="1"/>
</dbReference>
<evidence type="ECO:0000313" key="4">
    <source>
        <dbReference type="Proteomes" id="UP001230005"/>
    </source>
</evidence>
<reference evidence="3 4" key="1">
    <citation type="submission" date="2023-07" db="EMBL/GenBank/DDBJ databases">
        <title>Genomic Encyclopedia of Type Strains, Phase IV (KMG-IV): sequencing the most valuable type-strain genomes for metagenomic binning, comparative biology and taxonomic classification.</title>
        <authorList>
            <person name="Goeker M."/>
        </authorList>
    </citation>
    <scope>NUCLEOTIDE SEQUENCE [LARGE SCALE GENOMIC DNA]</scope>
    <source>
        <strain evidence="3 4">DSM 9768</strain>
    </source>
</reference>
<dbReference type="PANTHER" id="PTHR46211">
    <property type="entry name" value="GLYCEROPHOSPHORYL DIESTER PHOSPHODIESTERASE"/>
    <property type="match status" value="1"/>
</dbReference>
<keyword evidence="4" id="KW-1185">Reference proteome</keyword>
<feature type="domain" description="GP-PDE" evidence="2">
    <location>
        <begin position="355"/>
        <end position="588"/>
    </location>
</feature>
<dbReference type="InterPro" id="IPR017946">
    <property type="entry name" value="PLC-like_Pdiesterase_TIM-brl"/>
</dbReference>
<dbReference type="PANTHER" id="PTHR46211:SF8">
    <property type="entry name" value="PHOSPHODIESTERASE"/>
    <property type="match status" value="1"/>
</dbReference>
<keyword evidence="1" id="KW-0812">Transmembrane</keyword>
<accession>A0ABT9ZPD1</accession>
<dbReference type="GO" id="GO:0008889">
    <property type="term" value="F:glycerophosphodiester phosphodiesterase activity"/>
    <property type="evidence" value="ECO:0007669"/>
    <property type="project" value="UniProtKB-EC"/>
</dbReference>
<dbReference type="Pfam" id="PF10110">
    <property type="entry name" value="GPDPase_memb"/>
    <property type="match status" value="1"/>
</dbReference>
<dbReference type="EMBL" id="JAUSUG010000001">
    <property type="protein sequence ID" value="MDQ0253097.1"/>
    <property type="molecule type" value="Genomic_DNA"/>
</dbReference>
<organism evidence="3 4">
    <name type="scientific">Evansella vedderi</name>
    <dbReference type="NCBI Taxonomy" id="38282"/>
    <lineage>
        <taxon>Bacteria</taxon>
        <taxon>Bacillati</taxon>
        <taxon>Bacillota</taxon>
        <taxon>Bacilli</taxon>
        <taxon>Bacillales</taxon>
        <taxon>Bacillaceae</taxon>
        <taxon>Evansella</taxon>
    </lineage>
</organism>
<feature type="transmembrane region" description="Helical" evidence="1">
    <location>
        <begin position="167"/>
        <end position="193"/>
    </location>
</feature>
<feature type="transmembrane region" description="Helical" evidence="1">
    <location>
        <begin position="214"/>
        <end position="241"/>
    </location>
</feature>
<dbReference type="Pfam" id="PF03009">
    <property type="entry name" value="GDPD"/>
    <property type="match status" value="1"/>
</dbReference>
<dbReference type="InterPro" id="IPR018476">
    <property type="entry name" value="GlyceroP-diester-Pdiesterase_M"/>
</dbReference>
<keyword evidence="1" id="KW-1133">Transmembrane helix</keyword>
<feature type="transmembrane region" description="Helical" evidence="1">
    <location>
        <begin position="261"/>
        <end position="286"/>
    </location>
</feature>
<feature type="transmembrane region" description="Helical" evidence="1">
    <location>
        <begin position="69"/>
        <end position="94"/>
    </location>
</feature>
<keyword evidence="1" id="KW-0472">Membrane</keyword>
<gene>
    <name evidence="3" type="ORF">J2S74_000469</name>
</gene>
<feature type="transmembrane region" description="Helical" evidence="1">
    <location>
        <begin position="127"/>
        <end position="147"/>
    </location>
</feature>
<dbReference type="RefSeq" id="WP_307321267.1">
    <property type="nucleotide sequence ID" value="NZ_JAUSUG010000001.1"/>
</dbReference>
<comment type="caution">
    <text evidence="3">The sequence shown here is derived from an EMBL/GenBank/DDBJ whole genome shotgun (WGS) entry which is preliminary data.</text>
</comment>
<dbReference type="InterPro" id="IPR030395">
    <property type="entry name" value="GP_PDE_dom"/>
</dbReference>
<name>A0ABT9ZPD1_9BACI</name>
<sequence>MLTLLKNSLKDFQVSYKKYLSFALIYMILTSILFVPLISYIFNRMLRLIGTGSLLNGEIYKIALTPEGFLGMLTIAFIAVVILFIEFGVMILLAQQRFFQKNVLVSEAVVTIVSKLPRLLGFGGIQLLLFSILLIPFINLSGVPALLDVNVPILLTDLYYGTSNVILFVYLFAITTGIFLFIRWIFILHYIVLEGQTVWEAVKSSWRLTKYNRLKVIINLLMLNLLIFLTGILLVRMFSYIPAVADTIFFGDMVKNYLTTFAGYMTIIFSLFLLPLNIIFITRLFYRFKKNRGIVVEDKVTIRSSKKLTAFENRVTGFFTKRRFMLGTLVVVYITGMFFINYSVNENIVYLKWDVQVAAHRGDVQSAPENSMSAILSAVEKGVDAVEFDVMLTKDGELVLHHDTTLQRIAGIPRRVDEMTYEELMEVDIGSCFSEEFIGERMPTLDEVLVEMKDENVNMIIDLKPTDYSRNAEFAEKVVALVEKHEVIDQAYVQAFNYDILQEIRALNEDIRIGQILFLSAGNLSSLDVDFYTIRQTMLSDRFIEQAKAQNREVWVWTVNIERNMREVLKYDIDGIITSYPEMAQRVIGIDFAQEYSE</sequence>
<feature type="transmembrane region" description="Helical" evidence="1">
    <location>
        <begin position="20"/>
        <end position="42"/>
    </location>
</feature>
<dbReference type="Gene3D" id="3.20.20.190">
    <property type="entry name" value="Phosphatidylinositol (PI) phosphodiesterase"/>
    <property type="match status" value="1"/>
</dbReference>
<feature type="transmembrane region" description="Helical" evidence="1">
    <location>
        <begin position="324"/>
        <end position="344"/>
    </location>
</feature>
<protein>
    <submittedName>
        <fullName evidence="3">Glycerophosphoryl diester phosphodiesterase</fullName>
        <ecNumber evidence="3">3.1.4.46</ecNumber>
    </submittedName>
</protein>
<keyword evidence="3" id="KW-0378">Hydrolase</keyword>
<dbReference type="Proteomes" id="UP001230005">
    <property type="component" value="Unassembled WGS sequence"/>
</dbReference>
<evidence type="ECO:0000313" key="3">
    <source>
        <dbReference type="EMBL" id="MDQ0253097.1"/>
    </source>
</evidence>
<evidence type="ECO:0000259" key="2">
    <source>
        <dbReference type="PROSITE" id="PS51704"/>
    </source>
</evidence>